<feature type="transmembrane region" description="Helical" evidence="6">
    <location>
        <begin position="54"/>
        <end position="71"/>
    </location>
</feature>
<evidence type="ECO:0000313" key="8">
    <source>
        <dbReference type="RefSeq" id="XP_070629690.1"/>
    </source>
</evidence>
<dbReference type="Pfam" id="PF00159">
    <property type="entry name" value="Hormone_3"/>
    <property type="match status" value="1"/>
</dbReference>
<evidence type="ECO:0000256" key="5">
    <source>
        <dbReference type="RuleBase" id="RU000656"/>
    </source>
</evidence>
<proteinExistence type="inferred from homology"/>
<keyword evidence="6" id="KW-1133">Transmembrane helix</keyword>
<dbReference type="SMART" id="SM00309">
    <property type="entry name" value="PAH"/>
    <property type="match status" value="1"/>
</dbReference>
<keyword evidence="6" id="KW-0472">Membrane</keyword>
<keyword evidence="4" id="KW-0027">Amidation</keyword>
<dbReference type="PANTHER" id="PTHR31034:SF2">
    <property type="entry name" value="TRANSMEMBRANE PROTEIN 101"/>
    <property type="match status" value="1"/>
</dbReference>
<name>A0ABM4R2B0_BOSIN</name>
<dbReference type="RefSeq" id="XP_070629690.1">
    <property type="nucleotide sequence ID" value="XM_070773589.1"/>
</dbReference>
<keyword evidence="3" id="KW-0964">Secreted</keyword>
<evidence type="ECO:0000256" key="6">
    <source>
        <dbReference type="SAM" id="Phobius"/>
    </source>
</evidence>
<protein>
    <submittedName>
        <fullName evidence="8">Transmembrane protein 101 isoform X2</fullName>
    </submittedName>
</protein>
<dbReference type="PROSITE" id="PS00265">
    <property type="entry name" value="PANCREATIC_HORMONE_1"/>
    <property type="match status" value="1"/>
</dbReference>
<keyword evidence="7" id="KW-1185">Reference proteome</keyword>
<dbReference type="PANTHER" id="PTHR31034">
    <property type="entry name" value="TRANSMEMBRANE PROTEIN 101"/>
    <property type="match status" value="1"/>
</dbReference>
<evidence type="ECO:0000313" key="7">
    <source>
        <dbReference type="Proteomes" id="UP001652663"/>
    </source>
</evidence>
<evidence type="ECO:0000256" key="2">
    <source>
        <dbReference type="ARBA" id="ARBA00010022"/>
    </source>
</evidence>
<sequence>MASKTGSRRWMLQLIMQLGSVLLTRCPFWGCFSQLMLYAERAEARRKPDIPVPYLYFDMGAAVLCASFMSFGVKRRWFALGAALQLAISTYAAYVGGYVHYGDWLKVRMYSRTVAIIGGFLVLASGAGELYRRKPRSRSLQSTGQVFLGVYLVCVMMSGRRSWPAMATVLLTLLVCLGELVDAYPAKPQAPGEHASPDELNRYYTSLRHYLNLVTRQRFGKRDFSEALLSILLFPDREDPPVKSRPEGAYLW</sequence>
<dbReference type="Gene3D" id="6.10.250.900">
    <property type="match status" value="1"/>
</dbReference>
<comment type="subcellular location">
    <subcellularLocation>
        <location evidence="1">Secreted</location>
    </subcellularLocation>
</comment>
<dbReference type="CDD" id="cd00126">
    <property type="entry name" value="PAH"/>
    <property type="match status" value="1"/>
</dbReference>
<reference evidence="8" key="1">
    <citation type="submission" date="2025-08" db="UniProtKB">
        <authorList>
            <consortium name="RefSeq"/>
        </authorList>
    </citation>
    <scope>IDENTIFICATION</scope>
    <source>
        <tissue evidence="8">Blood</tissue>
    </source>
</reference>
<comment type="similarity">
    <text evidence="2 5">Belongs to the NPY family.</text>
</comment>
<dbReference type="Proteomes" id="UP001652663">
    <property type="component" value="Chromosome 19"/>
</dbReference>
<feature type="transmembrane region" description="Helical" evidence="6">
    <location>
        <begin position="113"/>
        <end position="131"/>
    </location>
</feature>
<evidence type="ECO:0000256" key="1">
    <source>
        <dbReference type="ARBA" id="ARBA00004613"/>
    </source>
</evidence>
<gene>
    <name evidence="8" type="primary">TMEM101</name>
</gene>
<feature type="transmembrane region" description="Helical" evidence="6">
    <location>
        <begin position="78"/>
        <end position="101"/>
    </location>
</feature>
<keyword evidence="6 8" id="KW-0812">Transmembrane</keyword>
<accession>A0ABM4R2B0</accession>
<evidence type="ECO:0000256" key="4">
    <source>
        <dbReference type="ARBA" id="ARBA00022815"/>
    </source>
</evidence>
<dbReference type="PROSITE" id="PS50276">
    <property type="entry name" value="PANCREATIC_HORMONE_2"/>
    <property type="match status" value="1"/>
</dbReference>
<dbReference type="InterPro" id="IPR001955">
    <property type="entry name" value="Pancreatic_hormone-like"/>
</dbReference>
<dbReference type="InterPro" id="IPR029371">
    <property type="entry name" value="TMEM101"/>
</dbReference>
<evidence type="ECO:0000256" key="3">
    <source>
        <dbReference type="ARBA" id="ARBA00022525"/>
    </source>
</evidence>
<dbReference type="GeneID" id="109574153"/>
<organism evidence="7 8">
    <name type="scientific">Bos indicus</name>
    <name type="common">Zebu</name>
    <dbReference type="NCBI Taxonomy" id="9915"/>
    <lineage>
        <taxon>Eukaryota</taxon>
        <taxon>Metazoa</taxon>
        <taxon>Chordata</taxon>
        <taxon>Craniata</taxon>
        <taxon>Vertebrata</taxon>
        <taxon>Euteleostomi</taxon>
        <taxon>Mammalia</taxon>
        <taxon>Eutheria</taxon>
        <taxon>Laurasiatheria</taxon>
        <taxon>Artiodactyla</taxon>
        <taxon>Ruminantia</taxon>
        <taxon>Pecora</taxon>
        <taxon>Bovidae</taxon>
        <taxon>Bovinae</taxon>
        <taxon>Bos</taxon>
    </lineage>
</organism>
<dbReference type="InterPro" id="IPR020392">
    <property type="entry name" value="Pancreatic_hormone-like_CS"/>
</dbReference>
<dbReference type="PRINTS" id="PR00278">
    <property type="entry name" value="PANCHORMONE"/>
</dbReference>
<dbReference type="Pfam" id="PF15111">
    <property type="entry name" value="TMEM101"/>
    <property type="match status" value="1"/>
</dbReference>